<proteinExistence type="predicted"/>
<dbReference type="EMBL" id="JASVEJ010000006">
    <property type="protein sequence ID" value="MDL5056214.1"/>
    <property type="molecule type" value="Genomic_DNA"/>
</dbReference>
<sequence>MSSLTPDETILGLLAVRDRHGYELLECFRSPQHLGRVWRLSTSQIYAVLKRLEREGWIAGTEIASENAPPRTEYTLTPSGKTRLEEWLFMPQPSASIRRIRVEFLSRLYIAHQLSIPPDTIARHQHAACLAQLERLAEERQHVETAIDQLALELAIRQLEAVLGWIEQSVLMPSD</sequence>
<comment type="caution">
    <text evidence="2">The sequence shown here is derived from an EMBL/GenBank/DDBJ whole genome shotgun (WGS) entry which is preliminary data.</text>
</comment>
<accession>A0ABT7LW03</accession>
<dbReference type="Pfam" id="PF03551">
    <property type="entry name" value="PadR"/>
    <property type="match status" value="1"/>
</dbReference>
<organism evidence="2 3">
    <name type="scientific">Geitlerinema calcuttense NRMC-F 0142</name>
    <dbReference type="NCBI Taxonomy" id="2922238"/>
    <lineage>
        <taxon>Bacteria</taxon>
        <taxon>Bacillati</taxon>
        <taxon>Cyanobacteriota</taxon>
        <taxon>Cyanophyceae</taxon>
        <taxon>Geitlerinematales</taxon>
        <taxon>Geitlerinemataceae</taxon>
        <taxon>Geitlerinema</taxon>
    </lineage>
</organism>
<dbReference type="InterPro" id="IPR052509">
    <property type="entry name" value="Metal_resp_DNA-bind_regulator"/>
</dbReference>
<evidence type="ECO:0000259" key="1">
    <source>
        <dbReference type="Pfam" id="PF03551"/>
    </source>
</evidence>
<dbReference type="SUPFAM" id="SSF46785">
    <property type="entry name" value="Winged helix' DNA-binding domain"/>
    <property type="match status" value="1"/>
</dbReference>
<evidence type="ECO:0000313" key="2">
    <source>
        <dbReference type="EMBL" id="MDL5056214.1"/>
    </source>
</evidence>
<dbReference type="RefSeq" id="WP_285965073.1">
    <property type="nucleotide sequence ID" value="NZ_JASVEJ010000006.1"/>
</dbReference>
<evidence type="ECO:0000313" key="3">
    <source>
        <dbReference type="Proteomes" id="UP001230986"/>
    </source>
</evidence>
<keyword evidence="3" id="KW-1185">Reference proteome</keyword>
<gene>
    <name evidence="2" type="ORF">QQ055_01830</name>
</gene>
<name>A0ABT7LW03_9CYAN</name>
<protein>
    <submittedName>
        <fullName evidence="2">Helix-turn-helix transcriptional regulator</fullName>
    </submittedName>
</protein>
<feature type="domain" description="Transcription regulator PadR N-terminal" evidence="1">
    <location>
        <begin position="10"/>
        <end position="86"/>
    </location>
</feature>
<dbReference type="InterPro" id="IPR036388">
    <property type="entry name" value="WH-like_DNA-bd_sf"/>
</dbReference>
<dbReference type="Gene3D" id="1.10.10.10">
    <property type="entry name" value="Winged helix-like DNA-binding domain superfamily/Winged helix DNA-binding domain"/>
    <property type="match status" value="1"/>
</dbReference>
<reference evidence="2 3" key="1">
    <citation type="submission" date="2023-06" db="EMBL/GenBank/DDBJ databases">
        <title>Whole genome sequence of Oscillatoria calcuttensis NRMC-F 0142.</title>
        <authorList>
            <person name="Shakena Fathima T."/>
            <person name="Muralitharan G."/>
            <person name="Thajuddin N."/>
        </authorList>
    </citation>
    <scope>NUCLEOTIDE SEQUENCE [LARGE SCALE GENOMIC DNA]</scope>
    <source>
        <strain evidence="2 3">NRMC-F 0142</strain>
    </source>
</reference>
<dbReference type="InterPro" id="IPR036390">
    <property type="entry name" value="WH_DNA-bd_sf"/>
</dbReference>
<dbReference type="PANTHER" id="PTHR33169">
    <property type="entry name" value="PADR-FAMILY TRANSCRIPTIONAL REGULATOR"/>
    <property type="match status" value="1"/>
</dbReference>
<dbReference type="Proteomes" id="UP001230986">
    <property type="component" value="Unassembled WGS sequence"/>
</dbReference>
<dbReference type="InterPro" id="IPR005149">
    <property type="entry name" value="Tscrpt_reg_PadR_N"/>
</dbReference>
<dbReference type="PANTHER" id="PTHR33169:SF27">
    <property type="entry name" value="TRANSCRIPTIONAL REGULATOR PADR FAMILY PROTEIN"/>
    <property type="match status" value="1"/>
</dbReference>